<dbReference type="InterPro" id="IPR052592">
    <property type="entry name" value="LRR-RLK"/>
</dbReference>
<dbReference type="Pfam" id="PF00560">
    <property type="entry name" value="LRR_1"/>
    <property type="match status" value="3"/>
</dbReference>
<dbReference type="PANTHER" id="PTHR48054:SF82">
    <property type="entry name" value="LRR RECEPTOR-LIKE SERINE_THREONINE-PROTEIN KINASE FLS2"/>
    <property type="match status" value="1"/>
</dbReference>
<dbReference type="Proteomes" id="UP000593564">
    <property type="component" value="Unassembled WGS sequence"/>
</dbReference>
<feature type="chain" id="PRO_5029807790" description="Leucine-rich repeat-containing N-terminal plant-type domain-containing protein" evidence="3">
    <location>
        <begin position="24"/>
        <end position="206"/>
    </location>
</feature>
<evidence type="ECO:0000313" key="5">
    <source>
        <dbReference type="EMBL" id="KAF5943680.1"/>
    </source>
</evidence>
<evidence type="ECO:0000313" key="6">
    <source>
        <dbReference type="Proteomes" id="UP000593564"/>
    </source>
</evidence>
<keyword evidence="1" id="KW-0433">Leucine-rich repeat</keyword>
<dbReference type="PRINTS" id="PR00019">
    <property type="entry name" value="LEURICHRPT"/>
</dbReference>
<reference evidence="6" key="1">
    <citation type="journal article" date="2020" name="Nat. Commun.">
        <title>Genome assembly of wild tea tree DASZ reveals pedigree and selection history of tea varieties.</title>
        <authorList>
            <person name="Zhang W."/>
            <person name="Zhang Y."/>
            <person name="Qiu H."/>
            <person name="Guo Y."/>
            <person name="Wan H."/>
            <person name="Zhang X."/>
            <person name="Scossa F."/>
            <person name="Alseekh S."/>
            <person name="Zhang Q."/>
            <person name="Wang P."/>
            <person name="Xu L."/>
            <person name="Schmidt M.H."/>
            <person name="Jia X."/>
            <person name="Li D."/>
            <person name="Zhu A."/>
            <person name="Guo F."/>
            <person name="Chen W."/>
            <person name="Ni D."/>
            <person name="Usadel B."/>
            <person name="Fernie A.R."/>
            <person name="Wen W."/>
        </authorList>
    </citation>
    <scope>NUCLEOTIDE SEQUENCE [LARGE SCALE GENOMIC DNA]</scope>
    <source>
        <strain evidence="6">cv. G240</strain>
    </source>
</reference>
<evidence type="ECO:0000256" key="1">
    <source>
        <dbReference type="ARBA" id="ARBA00022614"/>
    </source>
</evidence>
<organism evidence="5 6">
    <name type="scientific">Camellia sinensis</name>
    <name type="common">Tea plant</name>
    <name type="synonym">Thea sinensis</name>
    <dbReference type="NCBI Taxonomy" id="4442"/>
    <lineage>
        <taxon>Eukaryota</taxon>
        <taxon>Viridiplantae</taxon>
        <taxon>Streptophyta</taxon>
        <taxon>Embryophyta</taxon>
        <taxon>Tracheophyta</taxon>
        <taxon>Spermatophyta</taxon>
        <taxon>Magnoliopsida</taxon>
        <taxon>eudicotyledons</taxon>
        <taxon>Gunneridae</taxon>
        <taxon>Pentapetalae</taxon>
        <taxon>asterids</taxon>
        <taxon>Ericales</taxon>
        <taxon>Theaceae</taxon>
        <taxon>Camellia</taxon>
    </lineage>
</organism>
<evidence type="ECO:0000259" key="4">
    <source>
        <dbReference type="Pfam" id="PF08263"/>
    </source>
</evidence>
<dbReference type="PANTHER" id="PTHR48054">
    <property type="entry name" value="RECEPTOR KINASE-LIKE PROTEIN XA21"/>
    <property type="match status" value="1"/>
</dbReference>
<gene>
    <name evidence="5" type="ORF">HYC85_017757</name>
</gene>
<name>A0A7J7GSK0_CAMSI</name>
<dbReference type="SUPFAM" id="SSF52058">
    <property type="entry name" value="L domain-like"/>
    <property type="match status" value="1"/>
</dbReference>
<dbReference type="InterPro" id="IPR001611">
    <property type="entry name" value="Leu-rich_rpt"/>
</dbReference>
<keyword evidence="3" id="KW-0732">Signal</keyword>
<dbReference type="InterPro" id="IPR032675">
    <property type="entry name" value="LRR_dom_sf"/>
</dbReference>
<evidence type="ECO:0000256" key="2">
    <source>
        <dbReference type="ARBA" id="ARBA00022737"/>
    </source>
</evidence>
<dbReference type="Pfam" id="PF08263">
    <property type="entry name" value="LRRNT_2"/>
    <property type="match status" value="1"/>
</dbReference>
<proteinExistence type="predicted"/>
<dbReference type="AlphaFoldDB" id="A0A7J7GSK0"/>
<dbReference type="EMBL" id="JACBKZ010000008">
    <property type="protein sequence ID" value="KAF5943680.1"/>
    <property type="molecule type" value="Genomic_DNA"/>
</dbReference>
<feature type="domain" description="Leucine-rich repeat-containing N-terminal plant-type" evidence="4">
    <location>
        <begin position="25"/>
        <end position="65"/>
    </location>
</feature>
<protein>
    <recommendedName>
        <fullName evidence="4">Leucine-rich repeat-containing N-terminal plant-type domain-containing protein</fullName>
    </recommendedName>
</protein>
<accession>A0A7J7GSK0</accession>
<feature type="signal peptide" evidence="3">
    <location>
        <begin position="1"/>
        <end position="23"/>
    </location>
</feature>
<comment type="caution">
    <text evidence="5">The sequence shown here is derived from an EMBL/GenBank/DDBJ whole genome shotgun (WGS) entry which is preliminary data.</text>
</comment>
<dbReference type="Gene3D" id="3.80.10.10">
    <property type="entry name" value="Ribonuclease Inhibitor"/>
    <property type="match status" value="2"/>
</dbReference>
<dbReference type="FunFam" id="3.80.10.10:FF:000383">
    <property type="entry name" value="Leucine-rich repeat receptor protein kinase EMS1"/>
    <property type="match status" value="1"/>
</dbReference>
<dbReference type="InterPro" id="IPR013210">
    <property type="entry name" value="LRR_N_plant-typ"/>
</dbReference>
<reference evidence="5 6" key="2">
    <citation type="submission" date="2020-07" db="EMBL/GenBank/DDBJ databases">
        <title>Genome assembly of wild tea tree DASZ reveals pedigree and selection history of tea varieties.</title>
        <authorList>
            <person name="Zhang W."/>
        </authorList>
    </citation>
    <scope>NUCLEOTIDE SEQUENCE [LARGE SCALE GENOMIC DNA]</scope>
    <source>
        <strain evidence="6">cv. G240</strain>
        <tissue evidence="5">Leaf</tissue>
    </source>
</reference>
<keyword evidence="6" id="KW-1185">Reference proteome</keyword>
<evidence type="ECO:0000256" key="3">
    <source>
        <dbReference type="SAM" id="SignalP"/>
    </source>
</evidence>
<keyword evidence="2" id="KW-0677">Repeat</keyword>
<sequence>MSQLSLLLLCFFIYIQNLNFTHSLSSDGLSLFSLKSVVDHGGAGAFSDWNKNDSTPCRWTEISCTNISGFSDPRVSISGDSTSTGNNFYGSIPDQLFNASSLHSLFLYGNNLSGSLHHSLYNLPRLQNLDLSNNSISGPIPKDLRNCRKQQHLILARNKFSGEISAGIWPEMANLVQLDLSSNNFSGSILKDIGELKSLSGTLNLS</sequence>